<evidence type="ECO:0000256" key="2">
    <source>
        <dbReference type="SAM" id="Coils"/>
    </source>
</evidence>
<feature type="domain" description="Rap-GAP" evidence="4">
    <location>
        <begin position="1397"/>
        <end position="1616"/>
    </location>
</feature>
<evidence type="ECO:0000313" key="5">
    <source>
        <dbReference type="EMBL" id="KAG0277996.1"/>
    </source>
</evidence>
<proteinExistence type="predicted"/>
<dbReference type="PANTHER" id="PTHR15711:SF22">
    <property type="entry name" value="RAP-GAP DOMAIN-CONTAINING PROTEIN"/>
    <property type="match status" value="1"/>
</dbReference>
<dbReference type="InterPro" id="IPR035974">
    <property type="entry name" value="Rap/Ran-GAP_sf"/>
</dbReference>
<feature type="compositionally biased region" description="Polar residues" evidence="3">
    <location>
        <begin position="592"/>
        <end position="614"/>
    </location>
</feature>
<feature type="compositionally biased region" description="Polar residues" evidence="3">
    <location>
        <begin position="1671"/>
        <end position="1687"/>
    </location>
</feature>
<reference evidence="5" key="1">
    <citation type="journal article" date="2020" name="Fungal Divers.">
        <title>Resolving the Mortierellaceae phylogeny through synthesis of multi-gene phylogenetics and phylogenomics.</title>
        <authorList>
            <person name="Vandepol N."/>
            <person name="Liber J."/>
            <person name="Desiro A."/>
            <person name="Na H."/>
            <person name="Kennedy M."/>
            <person name="Barry K."/>
            <person name="Grigoriev I.V."/>
            <person name="Miller A.N."/>
            <person name="O'Donnell K."/>
            <person name="Stajich J.E."/>
            <person name="Bonito G."/>
        </authorList>
    </citation>
    <scope>NUCLEOTIDE SEQUENCE</scope>
    <source>
        <strain evidence="5">NRRL 28262</strain>
    </source>
</reference>
<feature type="region of interest" description="Disordered" evidence="3">
    <location>
        <begin position="327"/>
        <end position="372"/>
    </location>
</feature>
<dbReference type="InterPro" id="IPR000331">
    <property type="entry name" value="Rap/Ran_GAP_dom"/>
</dbReference>
<evidence type="ECO:0000256" key="3">
    <source>
        <dbReference type="SAM" id="MobiDB-lite"/>
    </source>
</evidence>
<evidence type="ECO:0000259" key="4">
    <source>
        <dbReference type="PROSITE" id="PS50085"/>
    </source>
</evidence>
<dbReference type="Pfam" id="PF02145">
    <property type="entry name" value="Rap_GAP"/>
    <property type="match status" value="1"/>
</dbReference>
<feature type="compositionally biased region" description="Basic and acidic residues" evidence="3">
    <location>
        <begin position="1822"/>
        <end position="1851"/>
    </location>
</feature>
<feature type="region of interest" description="Disordered" evidence="3">
    <location>
        <begin position="1799"/>
        <end position="1870"/>
    </location>
</feature>
<feature type="region of interest" description="Disordered" evidence="3">
    <location>
        <begin position="1164"/>
        <end position="1208"/>
    </location>
</feature>
<dbReference type="Gene3D" id="3.30.1120.160">
    <property type="match status" value="1"/>
</dbReference>
<evidence type="ECO:0000313" key="6">
    <source>
        <dbReference type="Proteomes" id="UP001194580"/>
    </source>
</evidence>
<feature type="region of interest" description="Disordered" evidence="3">
    <location>
        <begin position="1746"/>
        <end position="1776"/>
    </location>
</feature>
<keyword evidence="1" id="KW-0343">GTPase activation</keyword>
<feature type="region of interest" description="Disordered" evidence="3">
    <location>
        <begin position="844"/>
        <end position="863"/>
    </location>
</feature>
<feature type="compositionally biased region" description="Polar residues" evidence="3">
    <location>
        <begin position="1805"/>
        <end position="1816"/>
    </location>
</feature>
<dbReference type="Proteomes" id="UP001194580">
    <property type="component" value="Unassembled WGS sequence"/>
</dbReference>
<dbReference type="InterPro" id="IPR050989">
    <property type="entry name" value="Rap1_Ran_GAP"/>
</dbReference>
<feature type="compositionally biased region" description="Basic and acidic residues" evidence="3">
    <location>
        <begin position="419"/>
        <end position="447"/>
    </location>
</feature>
<feature type="compositionally biased region" description="Low complexity" evidence="3">
    <location>
        <begin position="327"/>
        <end position="353"/>
    </location>
</feature>
<feature type="region of interest" description="Disordered" evidence="3">
    <location>
        <begin position="586"/>
        <end position="623"/>
    </location>
</feature>
<dbReference type="SUPFAM" id="SSF111347">
    <property type="entry name" value="Rap/Ran-GAP"/>
    <property type="match status" value="1"/>
</dbReference>
<dbReference type="GO" id="GO:0005096">
    <property type="term" value="F:GTPase activator activity"/>
    <property type="evidence" value="ECO:0007669"/>
    <property type="project" value="UniProtKB-KW"/>
</dbReference>
<feature type="compositionally biased region" description="Low complexity" evidence="3">
    <location>
        <begin position="271"/>
        <end position="292"/>
    </location>
</feature>
<evidence type="ECO:0000256" key="1">
    <source>
        <dbReference type="ARBA" id="ARBA00022468"/>
    </source>
</evidence>
<comment type="caution">
    <text evidence="5">The sequence shown here is derived from an EMBL/GenBank/DDBJ whole genome shotgun (WGS) entry which is preliminary data.</text>
</comment>
<accession>A0AAD4H973</accession>
<feature type="compositionally biased region" description="Low complexity" evidence="3">
    <location>
        <begin position="1255"/>
        <end position="1297"/>
    </location>
</feature>
<protein>
    <submittedName>
        <fullName evidence="5">Rap/ran-GAP protein</fullName>
    </submittedName>
</protein>
<dbReference type="EMBL" id="JAAAIL010000229">
    <property type="protein sequence ID" value="KAG0277996.1"/>
    <property type="molecule type" value="Genomic_DNA"/>
</dbReference>
<dbReference type="GO" id="GO:0051056">
    <property type="term" value="P:regulation of small GTPase mediated signal transduction"/>
    <property type="evidence" value="ECO:0007669"/>
    <property type="project" value="InterPro"/>
</dbReference>
<feature type="region of interest" description="Disordered" evidence="3">
    <location>
        <begin position="742"/>
        <end position="801"/>
    </location>
</feature>
<keyword evidence="6" id="KW-1185">Reference proteome</keyword>
<organism evidence="5 6">
    <name type="scientific">Linnemannia exigua</name>
    <dbReference type="NCBI Taxonomy" id="604196"/>
    <lineage>
        <taxon>Eukaryota</taxon>
        <taxon>Fungi</taxon>
        <taxon>Fungi incertae sedis</taxon>
        <taxon>Mucoromycota</taxon>
        <taxon>Mortierellomycotina</taxon>
        <taxon>Mortierellomycetes</taxon>
        <taxon>Mortierellales</taxon>
        <taxon>Mortierellaceae</taxon>
        <taxon>Linnemannia</taxon>
    </lineage>
</organism>
<sequence length="2030" mass="217362">MQIKGSEPISQFKIERNMLSAALIQGLAAVDAVDTHSGMPKGEVAGDKGAEGLPSGESTGSMVGQYLFGDDFKNLAFGERDSTTLVKVDSAVDTTAAADVAETGPGLKKGHATISEDMLVAAAVQPVMVATPTAPTGSSSVDQDKALLSKLLNSKKKSESYLPSANDSTLSTCNSSSSLVSATATAVTLSTSSSPTHLYTTDSKAAPGLMIIPRDRKLTLGSKETSHSKQQQQETPATPTPPAFIPRSPAAVAASRKHPGDPGYNSPSPPSYYSSHSSISTTPLPAPGTTPTKSKFSILGPSAASGAGFSYLQNRPSLSLTMASSSSTLSSSHHVPGSSSSSKSPYMPHHSSSVPLPGKISHGSIGGSTIPHLEPRSAVVDYRPAIHYKRQRSMSLQDADLLTADQFIALMPDDAPTKRRFSSEETRMGDEFKSKERASSRPTHDIEVPPQHPQNQMRPSSEAPRGRLCANVTTFIYGNTYNATTAVKSPELPRLISASLAEEKDVSLAVSSSEQILIRIQGAEEEQLQQPHQRTVLALKDVGASGRVSVDDIRNMSCDGERGSMPSATSAAIPGEIRPKRSSLAIGGCSRANPSNGGATPPETTAFSGQPSEVNQEEAAPPTDLDQIDIVEIVGVLFDEMDQIMTRMVEMLAKYVSTDQFSKLLKESDEICYQAQEVCRVELDRRCQERQDLRRSQHQQQQQQQQQEQLQRLHQQALDQDEEVEVEVVFESRVLVDQRATGVLHQPPPPTRPQTLNFCKESCDRDRPRDPPHPLLSVQHNPPPPQQLTSALASVPAPTEPMAIPIPSSLADFAEITGDGDERCVKKMDSKERIRHRRDRNHYKHQYRCHSQGGQGRKPGETADSNVEIMSSEEHQGAVYDYIRAVLTMAEASMAEYMRIYNRMLVVPTNGYRIEGCNDLKMIEQSMRTDHPHIAPLSIGTTSTSGSSQPSLLSRISAVQDATANMNALSTGSTTSTTTPALDYSSLNCSGSTTFTPASASTPTNSTAMGDTGNQALWSTMNSTFSPPNAASSSGGQAMVRVKSLPESNDEWAALQKRKEMGGSPGVAGAISMGTPAAVGITVSGGNVTVGIRGGVGGIGATGSAAAGIAMMGEYSKEHMGHEAYYYRNWFLGKEHRTFVGQVEGLGTVIISIIKDMVIPTEGARSQLPSRSSTGPNSLSRHSSFVSPPIAGAGGSGSGSRSAGPTRPELVHSAQSFYPGRGAGYHGSGVGGNGILASPRTSSEAMRVILSASTTVASGAGSSDTLGSGLSGVSSSHSGAGPTMGSSHPAPSTPATPGQYLPNAPQPNYHSGSNNNNNNNANTPPRWQYRCILRQKDVDSIRITLPEPEPSPLNNLTRRAGKPQWKTILQSIHPAITQQVASKLKKVQNNPHFEKELAKFDETMLRFNYKFGVLLVHPGQTKEEDWFSNQMSSSPRFQEFLESGALGQKVTLKGFEQFSAGLDTRSEGGEYSYYDTWGEGFEIMYHVSTLLPYNTVDRQQIQRKRHIGNDIVCIIFVDGDQPFVPNAIKSQFLHIFVIIHLIVLPDGNKAYSATVTCDEQVPEFGPPLPDPPIFRTPAELRAFLLCKMINGENAAYKAPRLIKPHQRARSGMLENLVAKANTLAKVKDIDKKQSKQQKSAATVSATTTAAVVTPTTSSTLSAGPSAHHTLLSMSSSPNLTPSYSNLGGRGTYSQAQSHYCNTHHCQQQQDLYQHGCPYCAYDKDVHSCCSSTSAAAPHASTSSASLEEDCTHSHHQSVQSLNGRKGPIPAAIRTNNNSSSVRNSLVVLGTETAASLFKSRRRSSNADGTKVDSQFRTGIAASKDKDLSGGSGEDREQQQQRQEQIPDKSPEGHGYIESLMSPTVPGMMPLPSPMLGPASLSIADIGPFFQPGDMDLCSGGRGSCRHSQSSGCCCCYTPTCCSYSCCEELDYAVDTPQSRPPQQTPNGTVKSGAVHHPQYLQGVLKQPSKSATSSPTDAQFAMNRLAGYAQGEHHSHYHTVTLMNGLDAAMLNAERKESGTLGMSLSMYLF</sequence>
<name>A0AAD4H973_9FUNG</name>
<dbReference type="Gene3D" id="3.40.50.11210">
    <property type="entry name" value="Rap/Ran-GAP"/>
    <property type="match status" value="1"/>
</dbReference>
<feature type="compositionally biased region" description="Polar residues" evidence="3">
    <location>
        <begin position="1167"/>
        <end position="1186"/>
    </location>
</feature>
<gene>
    <name evidence="5" type="primary">RAPGAP1</name>
    <name evidence="5" type="ORF">BGZ95_004934</name>
</gene>
<feature type="coiled-coil region" evidence="2">
    <location>
        <begin position="693"/>
        <end position="723"/>
    </location>
</feature>
<feature type="region of interest" description="Disordered" evidence="3">
    <location>
        <begin position="221"/>
        <end position="293"/>
    </location>
</feature>
<dbReference type="PANTHER" id="PTHR15711">
    <property type="entry name" value="RAP GTPASE-ACTIVATING PROTEIN"/>
    <property type="match status" value="1"/>
</dbReference>
<feature type="region of interest" description="Disordered" evidence="3">
    <location>
        <begin position="419"/>
        <end position="464"/>
    </location>
</feature>
<feature type="region of interest" description="Disordered" evidence="3">
    <location>
        <begin position="1654"/>
        <end position="1687"/>
    </location>
</feature>
<dbReference type="PROSITE" id="PS50085">
    <property type="entry name" value="RAPGAP"/>
    <property type="match status" value="1"/>
</dbReference>
<feature type="region of interest" description="Disordered" evidence="3">
    <location>
        <begin position="1255"/>
        <end position="1325"/>
    </location>
</feature>
<dbReference type="GO" id="GO:0005737">
    <property type="term" value="C:cytoplasm"/>
    <property type="evidence" value="ECO:0007669"/>
    <property type="project" value="TreeGrafter"/>
</dbReference>
<feature type="compositionally biased region" description="Basic and acidic residues" evidence="3">
    <location>
        <begin position="761"/>
        <end position="772"/>
    </location>
</feature>
<keyword evidence="2" id="KW-0175">Coiled coil</keyword>